<sequence>MFILSIITETAYYALNYQALGGTFLQAFGGVIIPAACYNAVMLLWMYPCMRNLWKVRR</sequence>
<feature type="transmembrane region" description="Helical" evidence="1">
    <location>
        <begin position="24"/>
        <end position="47"/>
    </location>
</feature>
<accession>A0A9D1S7H5</accession>
<keyword evidence="1" id="KW-0812">Transmembrane</keyword>
<evidence type="ECO:0000313" key="2">
    <source>
        <dbReference type="EMBL" id="HIU49298.1"/>
    </source>
</evidence>
<name>A0A9D1S7H5_9FIRM</name>
<comment type="caution">
    <text evidence="2">The sequence shown here is derived from an EMBL/GenBank/DDBJ whole genome shotgun (WGS) entry which is preliminary data.</text>
</comment>
<keyword evidence="1" id="KW-1133">Transmembrane helix</keyword>
<dbReference type="Proteomes" id="UP000824111">
    <property type="component" value="Unassembled WGS sequence"/>
</dbReference>
<protein>
    <submittedName>
        <fullName evidence="2">Uncharacterized protein</fullName>
    </submittedName>
</protein>
<proteinExistence type="predicted"/>
<gene>
    <name evidence="2" type="ORF">IAB04_08010</name>
</gene>
<evidence type="ECO:0000313" key="3">
    <source>
        <dbReference type="Proteomes" id="UP000824111"/>
    </source>
</evidence>
<dbReference type="AlphaFoldDB" id="A0A9D1S7H5"/>
<organism evidence="2 3">
    <name type="scientific">Candidatus Avimonoglobus intestinipullorum</name>
    <dbReference type="NCBI Taxonomy" id="2840699"/>
    <lineage>
        <taxon>Bacteria</taxon>
        <taxon>Bacillati</taxon>
        <taxon>Bacillota</taxon>
        <taxon>Clostridia</taxon>
        <taxon>Eubacteriales</taxon>
        <taxon>Candidatus Avimonoglobus</taxon>
    </lineage>
</organism>
<keyword evidence="1" id="KW-0472">Membrane</keyword>
<dbReference type="EMBL" id="DVND01000201">
    <property type="protein sequence ID" value="HIU49298.1"/>
    <property type="molecule type" value="Genomic_DNA"/>
</dbReference>
<reference evidence="2" key="2">
    <citation type="journal article" date="2021" name="PeerJ">
        <title>Extensive microbial diversity within the chicken gut microbiome revealed by metagenomics and culture.</title>
        <authorList>
            <person name="Gilroy R."/>
            <person name="Ravi A."/>
            <person name="Getino M."/>
            <person name="Pursley I."/>
            <person name="Horton D.L."/>
            <person name="Alikhan N.F."/>
            <person name="Baker D."/>
            <person name="Gharbi K."/>
            <person name="Hall N."/>
            <person name="Watson M."/>
            <person name="Adriaenssens E.M."/>
            <person name="Foster-Nyarko E."/>
            <person name="Jarju S."/>
            <person name="Secka A."/>
            <person name="Antonio M."/>
            <person name="Oren A."/>
            <person name="Chaudhuri R.R."/>
            <person name="La Ragione R."/>
            <person name="Hildebrand F."/>
            <person name="Pallen M.J."/>
        </authorList>
    </citation>
    <scope>NUCLEOTIDE SEQUENCE</scope>
    <source>
        <strain evidence="2">ChiSjej4B22-9803</strain>
    </source>
</reference>
<reference evidence="2" key="1">
    <citation type="submission" date="2020-10" db="EMBL/GenBank/DDBJ databases">
        <authorList>
            <person name="Gilroy R."/>
        </authorList>
    </citation>
    <scope>NUCLEOTIDE SEQUENCE</scope>
    <source>
        <strain evidence="2">ChiSjej4B22-9803</strain>
    </source>
</reference>
<evidence type="ECO:0000256" key="1">
    <source>
        <dbReference type="SAM" id="Phobius"/>
    </source>
</evidence>